<sequence>MLHEQRMEEAAAHARQAAEAQARAITALTAQLQQLTSTLSSPEATVSAPAPPPPAPVPALCRLKKVDVLLIQETHSNGNNEGDWRREWPGQVFLSHKLSNSAGVGILFSPHFKPQSAELHHIMDGHVLMVKAVYENVKLVFLCVYAPVLSRDRMNCLNVLCNVVRGVQDEFLFMGGDFNCTVDARLDRNHLEPHPASSARLKRLLETYDLKDVWRGFNNATRQYTWAHCWDNSMSLARLDRLYCFKHHLSIFKNCHIVPVGVSDHSLLKCEFFIQNVKTSSAYWHFNTALLEDHAFRQALQVLWDAHRLRKPMFSSLHRWWDFGKTVTQQFCQQYTRNVTKHITRSLQDLETEVQNLLGCTENRGYVEVLQSKNAAIASLLGTTAQGALVCSRYMNASMMDAPSKFFFSLEQKNGQKKVIHCLRADDSSDITNTARIRRHATCFYKELFKSYAVENPGLETEFLTDLSQVGESSNTLLSADLTLEELYVALMSLANGKAPGIDGIPVEFYKAFWSVVGKDMLEVFLESWRTGLLPRSCRRAIITLLPKKGDLQDLKNWRPVFLLCGDYKILSKALAIRLREAMAEVIHVDQTYCVPGRRIKGGLQWTTEGLKYLGVFLGNDESLKKNWEGVLEAVEGRLKRLAVVDPPADLLSRVQTVIVDFLWDRLHWLPQVVLFLPKEEGGQGLVHLASKRAVFSEHGSCCGNRANHQSSFWGETVIHGSLLSPPSWAGATVPEALCTAGVATLGALREATGPDLKETTELQVRLGWRSKRNVKRLLSHWRACLTERERQMLREHSQRMTSPCPEHPFPSLVMRPGPDQQLEVTLETAESKALSRLMVRGLNRQRLERRSRSPWRAKLTLGEEVRPEWKSFYKPPLSKKAADLQWRLVYGVLAVNKFVSILNPSVTGTCPFCEAVETIVHCFAECPRLLPLFSLLEALFRRAGEAFSLRTFVYGFKYTKAKKDKCHLMNFILGQSKMAVYISRRRKVEDSVDCDVVLLLSRRIKARILIDFHFYRKMEDLEQFVRTWTYGGILCSIQLEDLVFSDQLV</sequence>
<dbReference type="Pfam" id="PF03372">
    <property type="entry name" value="Exo_endo_phos"/>
    <property type="match status" value="1"/>
</dbReference>
<dbReference type="InterPro" id="IPR005135">
    <property type="entry name" value="Endo/exonuclease/phosphatase"/>
</dbReference>
<dbReference type="SUPFAM" id="SSF56219">
    <property type="entry name" value="DNase I-like"/>
    <property type="match status" value="1"/>
</dbReference>
<organism evidence="2 3">
    <name type="scientific">Takifugu flavidus</name>
    <name type="common">sansaifugu</name>
    <dbReference type="NCBI Taxonomy" id="433684"/>
    <lineage>
        <taxon>Eukaryota</taxon>
        <taxon>Metazoa</taxon>
        <taxon>Chordata</taxon>
        <taxon>Craniata</taxon>
        <taxon>Vertebrata</taxon>
        <taxon>Euteleostomi</taxon>
        <taxon>Actinopterygii</taxon>
        <taxon>Neopterygii</taxon>
        <taxon>Teleostei</taxon>
        <taxon>Neoteleostei</taxon>
        <taxon>Acanthomorphata</taxon>
        <taxon>Eupercaria</taxon>
        <taxon>Tetraodontiformes</taxon>
        <taxon>Tetradontoidea</taxon>
        <taxon>Tetraodontidae</taxon>
        <taxon>Takifugu</taxon>
    </lineage>
</organism>
<dbReference type="Proteomes" id="UP000324091">
    <property type="component" value="Chromosome 6"/>
</dbReference>
<dbReference type="EMBL" id="RHFK02000019">
    <property type="protein sequence ID" value="TWW59346.1"/>
    <property type="molecule type" value="Genomic_DNA"/>
</dbReference>
<gene>
    <name evidence="2" type="ORF">D4764_06G0008760</name>
</gene>
<name>A0A5C6MWA1_9TELE</name>
<dbReference type="PANTHER" id="PTHR19446">
    <property type="entry name" value="REVERSE TRANSCRIPTASES"/>
    <property type="match status" value="1"/>
</dbReference>
<evidence type="ECO:0000313" key="3">
    <source>
        <dbReference type="Proteomes" id="UP000324091"/>
    </source>
</evidence>
<comment type="caution">
    <text evidence="2">The sequence shown here is derived from an EMBL/GenBank/DDBJ whole genome shotgun (WGS) entry which is preliminary data.</text>
</comment>
<protein>
    <submittedName>
        <fullName evidence="2">Transposon TX1 uncharacterized 149 kDa protein ORF 2</fullName>
    </submittedName>
</protein>
<proteinExistence type="predicted"/>
<dbReference type="InterPro" id="IPR036691">
    <property type="entry name" value="Endo/exonu/phosph_ase_sf"/>
</dbReference>
<evidence type="ECO:0000259" key="1">
    <source>
        <dbReference type="Pfam" id="PF03372"/>
    </source>
</evidence>
<dbReference type="GO" id="GO:0003824">
    <property type="term" value="F:catalytic activity"/>
    <property type="evidence" value="ECO:0007669"/>
    <property type="project" value="InterPro"/>
</dbReference>
<evidence type="ECO:0000313" key="2">
    <source>
        <dbReference type="EMBL" id="TWW59346.1"/>
    </source>
</evidence>
<keyword evidence="3" id="KW-1185">Reference proteome</keyword>
<reference evidence="2 3" key="1">
    <citation type="submission" date="2019-04" db="EMBL/GenBank/DDBJ databases">
        <title>Chromosome genome assembly for Takifugu flavidus.</title>
        <authorList>
            <person name="Xiao S."/>
        </authorList>
    </citation>
    <scope>NUCLEOTIDE SEQUENCE [LARGE SCALE GENOMIC DNA]</scope>
    <source>
        <strain evidence="2">HTHZ2018</strain>
        <tissue evidence="2">Muscle</tissue>
    </source>
</reference>
<feature type="domain" description="Endonuclease/exonuclease/phosphatase" evidence="1">
    <location>
        <begin position="53"/>
        <end position="265"/>
    </location>
</feature>
<dbReference type="CDD" id="cd09076">
    <property type="entry name" value="L1-EN"/>
    <property type="match status" value="1"/>
</dbReference>
<accession>A0A5C6MWA1</accession>
<dbReference type="AlphaFoldDB" id="A0A5C6MWA1"/>
<dbReference type="Gene3D" id="3.60.10.10">
    <property type="entry name" value="Endonuclease/exonuclease/phosphatase"/>
    <property type="match status" value="1"/>
</dbReference>